<dbReference type="OrthoDB" id="9802919at2"/>
<dbReference type="NCBIfam" id="TIGR02227">
    <property type="entry name" value="sigpep_I_bact"/>
    <property type="match status" value="1"/>
</dbReference>
<reference evidence="7 8" key="1">
    <citation type="submission" date="2018-03" db="EMBL/GenBank/DDBJ databases">
        <authorList>
            <person name="Gulvik C.A."/>
        </authorList>
    </citation>
    <scope>NUCLEOTIDE SEQUENCE [LARGE SCALE GENOMIC DNA]</scope>
    <source>
        <strain evidence="7 8">JCM 31581</strain>
    </source>
</reference>
<comment type="caution">
    <text evidence="7">The sequence shown here is derived from an EMBL/GenBank/DDBJ whole genome shotgun (WGS) entry which is preliminary data.</text>
</comment>
<dbReference type="GO" id="GO:0009003">
    <property type="term" value="F:signal peptidase activity"/>
    <property type="evidence" value="ECO:0007669"/>
    <property type="project" value="UniProtKB-EC"/>
</dbReference>
<evidence type="ECO:0000259" key="6">
    <source>
        <dbReference type="Pfam" id="PF10502"/>
    </source>
</evidence>
<evidence type="ECO:0000256" key="5">
    <source>
        <dbReference type="RuleBase" id="RU362042"/>
    </source>
</evidence>
<dbReference type="InterPro" id="IPR036286">
    <property type="entry name" value="LexA/Signal_pep-like_sf"/>
</dbReference>
<feature type="active site" evidence="4">
    <location>
        <position position="35"/>
    </location>
</feature>
<keyword evidence="5" id="KW-0472">Membrane</keyword>
<evidence type="ECO:0000256" key="4">
    <source>
        <dbReference type="PIRSR" id="PIRSR600223-1"/>
    </source>
</evidence>
<dbReference type="SUPFAM" id="SSF51306">
    <property type="entry name" value="LexA/Signal peptidase"/>
    <property type="match status" value="1"/>
</dbReference>
<accession>A0A3R9YG86</accession>
<comment type="catalytic activity">
    <reaction evidence="5">
        <text>Cleavage of hydrophobic, N-terminal signal or leader sequences from secreted and periplasmic proteins.</text>
        <dbReference type="EC" id="3.4.21.89"/>
    </reaction>
</comment>
<protein>
    <recommendedName>
        <fullName evidence="5">Signal peptidase I</fullName>
        <ecNumber evidence="5">3.4.21.89</ecNumber>
    </recommendedName>
</protein>
<evidence type="ECO:0000313" key="8">
    <source>
        <dbReference type="Proteomes" id="UP000277864"/>
    </source>
</evidence>
<evidence type="ECO:0000313" key="7">
    <source>
        <dbReference type="EMBL" id="RST90436.1"/>
    </source>
</evidence>
<dbReference type="GO" id="GO:0005886">
    <property type="term" value="C:plasma membrane"/>
    <property type="evidence" value="ECO:0007669"/>
    <property type="project" value="UniProtKB-SubCell"/>
</dbReference>
<comment type="subcellular location">
    <subcellularLocation>
        <location evidence="1">Cell membrane</location>
        <topology evidence="1">Single-pass type II membrane protein</topology>
    </subcellularLocation>
    <subcellularLocation>
        <location evidence="5">Membrane</location>
        <topology evidence="5">Single-pass type II membrane protein</topology>
    </subcellularLocation>
</comment>
<sequence length="174" mass="20278">MDRIWYWLKLVVVAVMLVFIIRGFLLIPMTVDGISMEPTLQADDHIVYEKISSINRFDVVIFQMPNGNTYIKRVIGLPNEKIAYKNDKLYVDGKEVAEPFLGKQKIKRTSTHYTTNFDSEEILEQPAISENAYFVLGDNRRLSKDSRSFGEVDAKYVVGKARFIYYPLFHIKWL</sequence>
<dbReference type="InterPro" id="IPR019758">
    <property type="entry name" value="Pept_S26A_signal_pept_1_CS"/>
</dbReference>
<dbReference type="Proteomes" id="UP000277864">
    <property type="component" value="Unassembled WGS sequence"/>
</dbReference>
<organism evidence="7 8">
    <name type="scientific">Vagococcus humatus</name>
    <dbReference type="NCBI Taxonomy" id="1889241"/>
    <lineage>
        <taxon>Bacteria</taxon>
        <taxon>Bacillati</taxon>
        <taxon>Bacillota</taxon>
        <taxon>Bacilli</taxon>
        <taxon>Lactobacillales</taxon>
        <taxon>Enterococcaceae</taxon>
        <taxon>Vagococcus</taxon>
    </lineage>
</organism>
<gene>
    <name evidence="7" type="primary">lepB</name>
    <name evidence="7" type="ORF">C7P63_00955</name>
</gene>
<dbReference type="InterPro" id="IPR019533">
    <property type="entry name" value="Peptidase_S26"/>
</dbReference>
<dbReference type="InterPro" id="IPR000223">
    <property type="entry name" value="Pept_S26A_signal_pept_1"/>
</dbReference>
<dbReference type="CDD" id="cd06530">
    <property type="entry name" value="S26_SPase_I"/>
    <property type="match status" value="1"/>
</dbReference>
<dbReference type="PANTHER" id="PTHR43390">
    <property type="entry name" value="SIGNAL PEPTIDASE I"/>
    <property type="match status" value="1"/>
</dbReference>
<keyword evidence="5" id="KW-0812">Transmembrane</keyword>
<dbReference type="GO" id="GO:0006465">
    <property type="term" value="P:signal peptide processing"/>
    <property type="evidence" value="ECO:0007669"/>
    <property type="project" value="InterPro"/>
</dbReference>
<feature type="active site" evidence="4">
    <location>
        <position position="72"/>
    </location>
</feature>
<feature type="transmembrane region" description="Helical" evidence="5">
    <location>
        <begin position="6"/>
        <end position="27"/>
    </location>
</feature>
<dbReference type="GO" id="GO:0004252">
    <property type="term" value="F:serine-type endopeptidase activity"/>
    <property type="evidence" value="ECO:0007669"/>
    <property type="project" value="InterPro"/>
</dbReference>
<name>A0A3R9YG86_9ENTE</name>
<dbReference type="PROSITE" id="PS00501">
    <property type="entry name" value="SPASE_I_1"/>
    <property type="match status" value="1"/>
</dbReference>
<dbReference type="EMBL" id="PXZH01000001">
    <property type="protein sequence ID" value="RST90436.1"/>
    <property type="molecule type" value="Genomic_DNA"/>
</dbReference>
<comment type="similarity">
    <text evidence="5">Belongs to the peptidase S26 family.</text>
</comment>
<dbReference type="EC" id="3.4.21.89" evidence="5"/>
<feature type="domain" description="Peptidase S26" evidence="6">
    <location>
        <begin position="5"/>
        <end position="166"/>
    </location>
</feature>
<dbReference type="PROSITE" id="PS00761">
    <property type="entry name" value="SPASE_I_3"/>
    <property type="match status" value="1"/>
</dbReference>
<evidence type="ECO:0000256" key="2">
    <source>
        <dbReference type="ARBA" id="ARBA00022670"/>
    </source>
</evidence>
<dbReference type="Gene3D" id="2.10.109.10">
    <property type="entry name" value="Umud Fragment, subunit A"/>
    <property type="match status" value="1"/>
</dbReference>
<evidence type="ECO:0000256" key="1">
    <source>
        <dbReference type="ARBA" id="ARBA00004401"/>
    </source>
</evidence>
<dbReference type="RefSeq" id="WP_125943046.1">
    <property type="nucleotide sequence ID" value="NZ_PXZH01000001.1"/>
</dbReference>
<keyword evidence="3 5" id="KW-0378">Hydrolase</keyword>
<dbReference type="PANTHER" id="PTHR43390:SF8">
    <property type="entry name" value="SIGNAL PEPTIDASE I"/>
    <property type="match status" value="1"/>
</dbReference>
<keyword evidence="5" id="KW-1133">Transmembrane helix</keyword>
<dbReference type="Pfam" id="PF10502">
    <property type="entry name" value="Peptidase_S26"/>
    <property type="match status" value="1"/>
</dbReference>
<proteinExistence type="inferred from homology"/>
<dbReference type="InterPro" id="IPR019756">
    <property type="entry name" value="Pept_S26A_signal_pept_1_Ser-AS"/>
</dbReference>
<dbReference type="AlphaFoldDB" id="A0A3R9YG86"/>
<dbReference type="PRINTS" id="PR00727">
    <property type="entry name" value="LEADERPTASE"/>
</dbReference>
<keyword evidence="8" id="KW-1185">Reference proteome</keyword>
<keyword evidence="2 5" id="KW-0645">Protease</keyword>
<evidence type="ECO:0000256" key="3">
    <source>
        <dbReference type="ARBA" id="ARBA00022801"/>
    </source>
</evidence>